<dbReference type="Pfam" id="PF02037">
    <property type="entry name" value="SAP"/>
    <property type="match status" value="1"/>
</dbReference>
<evidence type="ECO:0000259" key="2">
    <source>
        <dbReference type="PROSITE" id="PS50800"/>
    </source>
</evidence>
<dbReference type="SUPFAM" id="SSF68906">
    <property type="entry name" value="SAP domain"/>
    <property type="match status" value="1"/>
</dbReference>
<dbReference type="CDD" id="cd12432">
    <property type="entry name" value="RRM_ACINU"/>
    <property type="match status" value="1"/>
</dbReference>
<evidence type="ECO:0000313" key="3">
    <source>
        <dbReference type="EMBL" id="KAK8028907.1"/>
    </source>
</evidence>
<reference evidence="3 4" key="1">
    <citation type="submission" date="2023-01" db="EMBL/GenBank/DDBJ databases">
        <title>Analysis of 21 Apiospora genomes using comparative genomics revels a genus with tremendous synthesis potential of carbohydrate active enzymes and secondary metabolites.</title>
        <authorList>
            <person name="Sorensen T."/>
        </authorList>
    </citation>
    <scope>NUCLEOTIDE SEQUENCE [LARGE SCALE GENOMIC DNA]</scope>
    <source>
        <strain evidence="3 4">CBS 20057</strain>
    </source>
</reference>
<dbReference type="InterPro" id="IPR036361">
    <property type="entry name" value="SAP_dom_sf"/>
</dbReference>
<dbReference type="EMBL" id="JAQQWI010000007">
    <property type="protein sequence ID" value="KAK8028907.1"/>
    <property type="molecule type" value="Genomic_DNA"/>
</dbReference>
<dbReference type="SMART" id="SM00513">
    <property type="entry name" value="SAP"/>
    <property type="match status" value="1"/>
</dbReference>
<feature type="compositionally biased region" description="Low complexity" evidence="1">
    <location>
        <begin position="134"/>
        <end position="157"/>
    </location>
</feature>
<dbReference type="PROSITE" id="PS50800">
    <property type="entry name" value="SAP"/>
    <property type="match status" value="1"/>
</dbReference>
<dbReference type="Proteomes" id="UP001396898">
    <property type="component" value="Unassembled WGS sequence"/>
</dbReference>
<dbReference type="PANTHER" id="PTHR47031">
    <property type="entry name" value="SAP DNA-BINDING DOMAIN-CONTAINING PROTEIN"/>
    <property type="match status" value="1"/>
</dbReference>
<feature type="compositionally biased region" description="Basic and acidic residues" evidence="1">
    <location>
        <begin position="261"/>
        <end position="286"/>
    </location>
</feature>
<proteinExistence type="predicted"/>
<evidence type="ECO:0000313" key="4">
    <source>
        <dbReference type="Proteomes" id="UP001396898"/>
    </source>
</evidence>
<evidence type="ECO:0000256" key="1">
    <source>
        <dbReference type="SAM" id="MobiDB-lite"/>
    </source>
</evidence>
<feature type="compositionally biased region" description="Basic and acidic residues" evidence="1">
    <location>
        <begin position="173"/>
        <end position="188"/>
    </location>
</feature>
<feature type="domain" description="SAP" evidence="2">
    <location>
        <begin position="5"/>
        <end position="39"/>
    </location>
</feature>
<feature type="compositionally biased region" description="Low complexity" evidence="1">
    <location>
        <begin position="438"/>
        <end position="451"/>
    </location>
</feature>
<protein>
    <recommendedName>
        <fullName evidence="2">SAP domain-containing protein</fullName>
    </recommendedName>
</protein>
<gene>
    <name evidence="3" type="ORF">PG991_005963</name>
</gene>
<dbReference type="PANTHER" id="PTHR47031:SF3">
    <property type="entry name" value="SAP DOMAIN-CONTAINING PROTEIN"/>
    <property type="match status" value="1"/>
</dbReference>
<feature type="region of interest" description="Disordered" evidence="1">
    <location>
        <begin position="434"/>
        <end position="503"/>
    </location>
</feature>
<dbReference type="Gene3D" id="1.10.720.30">
    <property type="entry name" value="SAP domain"/>
    <property type="match status" value="1"/>
</dbReference>
<keyword evidence="4" id="KW-1185">Reference proteome</keyword>
<feature type="compositionally biased region" description="Low complexity" evidence="1">
    <location>
        <begin position="225"/>
        <end position="236"/>
    </location>
</feature>
<organism evidence="3 4">
    <name type="scientific">Apiospora marii</name>
    <dbReference type="NCBI Taxonomy" id="335849"/>
    <lineage>
        <taxon>Eukaryota</taxon>
        <taxon>Fungi</taxon>
        <taxon>Dikarya</taxon>
        <taxon>Ascomycota</taxon>
        <taxon>Pezizomycotina</taxon>
        <taxon>Sordariomycetes</taxon>
        <taxon>Xylariomycetidae</taxon>
        <taxon>Amphisphaeriales</taxon>
        <taxon>Apiosporaceae</taxon>
        <taxon>Apiospora</taxon>
    </lineage>
</organism>
<feature type="compositionally biased region" description="Low complexity" evidence="1">
    <location>
        <begin position="190"/>
        <end position="199"/>
    </location>
</feature>
<dbReference type="InterPro" id="IPR034257">
    <property type="entry name" value="Acinus_RRM"/>
</dbReference>
<dbReference type="InterPro" id="IPR003034">
    <property type="entry name" value="SAP_dom"/>
</dbReference>
<feature type="region of interest" description="Disordered" evidence="1">
    <location>
        <begin position="35"/>
        <end position="302"/>
    </location>
</feature>
<name>A0ABR1SAQ5_9PEZI</name>
<accession>A0ABR1SAQ5</accession>
<feature type="compositionally biased region" description="Acidic residues" evidence="1">
    <location>
        <begin position="38"/>
        <end position="50"/>
    </location>
</feature>
<sequence>MATDYNKLKVVDLRAELKNRSLPTNGLKAELVARLEDADSGDANQEDPEEIPSPTDEQEAILPTQDESNEPEEAPAQSEAVKEAGVDDVIVEDAQDDAPSVPEAGAEAPVPNGDETGAASEPSASTAPDPGPLATSTNSAASSAQPEPSAVPSPSEALQDSQKRRRRSTTPVPDRDEVLRKRAKKETGVEVETVPVGEEQPITAEDPTSQPEEKEVEMVDDNQIVAEEAAVANADAGQLHDNKLENNQGDSQNGEQGDVLMPDHQDLDQDRPYARSEGQSDTHMEDQQPQVPASEVERDVEPSIHPATAALYIKNFMRPLRPQQVQDHLAQLATPVGADFDDRVVVDFYLDNIRTHTLVVFSTTSAASRVRTALHGTVWPEESTRKPLWVDYFPPEMFDEWVDAETAGRGGRGSFNRFEVIYDEDRDGNVMARLEEGSAAPPAAKGPPSQSSERKMSIPTGPRGMSGIEGAPLGPRGFQSGSRGPPVQSGSGRLDRMDSQNTTRAFPSIAYTPVPIEIADRRLAQLQTPRPRTTTETLAKSTGAISSNEATCWWIAARRSSWAFGLLTESASADAVVGKILVEVGWTADAAEEVEVVAAATIEMVPCPCLMVFPGEETATAARLRQALLSTTEAETDIEEMATAATEANQPRNGGLTR</sequence>
<comment type="caution">
    <text evidence="3">The sequence shown here is derived from an EMBL/GenBank/DDBJ whole genome shotgun (WGS) entry which is preliminary data.</text>
</comment>
<feature type="compositionally biased region" description="Polar residues" evidence="1">
    <location>
        <begin position="245"/>
        <end position="255"/>
    </location>
</feature>